<protein>
    <submittedName>
        <fullName evidence="7">Metallo-oxidoreductase</fullName>
    </submittedName>
</protein>
<keyword evidence="3" id="KW-0732">Signal</keyword>
<keyword evidence="2" id="KW-0560">Oxidoreductase</keyword>
<keyword evidence="8" id="KW-1185">Reference proteome</keyword>
<dbReference type="PROSITE" id="PS00079">
    <property type="entry name" value="MULTICOPPER_OXIDASE1"/>
    <property type="match status" value="1"/>
</dbReference>
<dbReference type="AlphaFoldDB" id="A0AAV5NVV1"/>
<comment type="caution">
    <text evidence="7">The sequence shown here is derived from an EMBL/GenBank/DDBJ whole genome shotgun (WGS) entry which is preliminary data.</text>
</comment>
<dbReference type="InterPro" id="IPR045087">
    <property type="entry name" value="Cu-oxidase_fam"/>
</dbReference>
<dbReference type="Pfam" id="PF07732">
    <property type="entry name" value="Cu-oxidase_3"/>
    <property type="match status" value="1"/>
</dbReference>
<feature type="domain" description="Plastocyanin-like" evidence="5">
    <location>
        <begin position="353"/>
        <end position="460"/>
    </location>
</feature>
<dbReference type="GO" id="GO:0005507">
    <property type="term" value="F:copper ion binding"/>
    <property type="evidence" value="ECO:0007669"/>
    <property type="project" value="InterPro"/>
</dbReference>
<dbReference type="PANTHER" id="PTHR11709">
    <property type="entry name" value="MULTI-COPPER OXIDASE"/>
    <property type="match status" value="1"/>
</dbReference>
<dbReference type="InterPro" id="IPR011706">
    <property type="entry name" value="Cu-oxidase_C"/>
</dbReference>
<dbReference type="InterPro" id="IPR011707">
    <property type="entry name" value="Cu-oxidase-like_N"/>
</dbReference>
<feature type="domain" description="Plastocyanin-like" evidence="6">
    <location>
        <begin position="44"/>
        <end position="158"/>
    </location>
</feature>
<keyword evidence="1" id="KW-0479">Metal-binding</keyword>
<dbReference type="GO" id="GO:0030288">
    <property type="term" value="C:outer membrane-bounded periplasmic space"/>
    <property type="evidence" value="ECO:0007669"/>
    <property type="project" value="TreeGrafter"/>
</dbReference>
<name>A0AAV5NVV1_9VIBR</name>
<dbReference type="PROSITE" id="PS00080">
    <property type="entry name" value="MULTICOPPER_OXIDASE2"/>
    <property type="match status" value="1"/>
</dbReference>
<dbReference type="Pfam" id="PF00394">
    <property type="entry name" value="Cu-oxidase"/>
    <property type="match status" value="1"/>
</dbReference>
<feature type="chain" id="PRO_5043876405" evidence="3">
    <location>
        <begin position="23"/>
        <end position="462"/>
    </location>
</feature>
<dbReference type="GO" id="GO:0016491">
    <property type="term" value="F:oxidoreductase activity"/>
    <property type="evidence" value="ECO:0007669"/>
    <property type="project" value="UniProtKB-KW"/>
</dbReference>
<evidence type="ECO:0000256" key="2">
    <source>
        <dbReference type="ARBA" id="ARBA00023002"/>
    </source>
</evidence>
<evidence type="ECO:0000259" key="6">
    <source>
        <dbReference type="Pfam" id="PF07732"/>
    </source>
</evidence>
<evidence type="ECO:0000313" key="7">
    <source>
        <dbReference type="EMBL" id="GLQ74389.1"/>
    </source>
</evidence>
<dbReference type="SUPFAM" id="SSF49503">
    <property type="entry name" value="Cupredoxins"/>
    <property type="match status" value="3"/>
</dbReference>
<dbReference type="Pfam" id="PF07731">
    <property type="entry name" value="Cu-oxidase_2"/>
    <property type="match status" value="1"/>
</dbReference>
<dbReference type="InterPro" id="IPR002355">
    <property type="entry name" value="Cu_oxidase_Cu_BS"/>
</dbReference>
<organism evidence="7 8">
    <name type="scientific">Vibrio penaeicida</name>
    <dbReference type="NCBI Taxonomy" id="104609"/>
    <lineage>
        <taxon>Bacteria</taxon>
        <taxon>Pseudomonadati</taxon>
        <taxon>Pseudomonadota</taxon>
        <taxon>Gammaproteobacteria</taxon>
        <taxon>Vibrionales</taxon>
        <taxon>Vibrionaceae</taxon>
        <taxon>Vibrio</taxon>
    </lineage>
</organism>
<feature type="domain" description="Plastocyanin-like" evidence="4">
    <location>
        <begin position="165"/>
        <end position="284"/>
    </location>
</feature>
<dbReference type="InterPro" id="IPR001117">
    <property type="entry name" value="Cu-oxidase_2nd"/>
</dbReference>
<sequence length="462" mass="52312">MDIRRRRLLQAGLAISSLFALPACTVTKASHSKKKGWVYELTAEETTAELVDGFQTDVLGFDGRIPAPTLRCRQNEPVTIIFTNKLKEPTTIHWHGLRIPIEMDGVPFLSQPPIMPGETFTYTFTPPDAGTFWYHPHVNSVVQLGKGLVGAIIVEEEEPVVFDEEHTLILKHWHIDKQGQWKKLMIPRYSARMGTPGEWGTVNGKHEPVYQLKENATTRLRIANVDNTLTYPIVVEGADAWVIAIDGNPIKTPYKLKAHKISPGMRVDLAVHAPKQGERFYVRFLKGKFPFPLCEFESIASDIAERKPFPKLPLNPVPELDLANATEIDFVFEWEGAISPTKKNGKVDTKFWLMNKRAWEGMSKDSIPAPLATLEFGKTYIFNLRNVTQYHHPIHLHGHTFTVLELDGKKLDEPFHTDTVLLGKNGKARAAFVADNLGRWMYHCHVIEHMKTGLMGYIEVVQ</sequence>
<evidence type="ECO:0000256" key="1">
    <source>
        <dbReference type="ARBA" id="ARBA00022723"/>
    </source>
</evidence>
<reference evidence="8" key="1">
    <citation type="journal article" date="2019" name="Int. J. Syst. Evol. Microbiol.">
        <title>The Global Catalogue of Microorganisms (GCM) 10K type strain sequencing project: providing services to taxonomists for standard genome sequencing and annotation.</title>
        <authorList>
            <consortium name="The Broad Institute Genomics Platform"/>
            <consortium name="The Broad Institute Genome Sequencing Center for Infectious Disease"/>
            <person name="Wu L."/>
            <person name="Ma J."/>
        </authorList>
    </citation>
    <scope>NUCLEOTIDE SEQUENCE [LARGE SCALE GENOMIC DNA]</scope>
    <source>
        <strain evidence="8">NBRC 15640</strain>
    </source>
</reference>
<dbReference type="CDD" id="cd13906">
    <property type="entry name" value="CuRO_3_CumA_like"/>
    <property type="match status" value="1"/>
</dbReference>
<proteinExistence type="predicted"/>
<dbReference type="EMBL" id="BSNX01000055">
    <property type="protein sequence ID" value="GLQ74389.1"/>
    <property type="molecule type" value="Genomic_DNA"/>
</dbReference>
<dbReference type="Gene3D" id="2.60.40.420">
    <property type="entry name" value="Cupredoxins - blue copper proteins"/>
    <property type="match status" value="3"/>
</dbReference>
<evidence type="ECO:0000259" key="4">
    <source>
        <dbReference type="Pfam" id="PF00394"/>
    </source>
</evidence>
<accession>A0AAV5NVV1</accession>
<dbReference type="PANTHER" id="PTHR11709:SF2">
    <property type="entry name" value="MULTICOPPER OXIDASE LPR1"/>
    <property type="match status" value="1"/>
</dbReference>
<feature type="signal peptide" evidence="3">
    <location>
        <begin position="1"/>
        <end position="22"/>
    </location>
</feature>
<dbReference type="RefSeq" id="WP_126608571.1">
    <property type="nucleotide sequence ID" value="NZ_AP025145.1"/>
</dbReference>
<evidence type="ECO:0000313" key="8">
    <source>
        <dbReference type="Proteomes" id="UP001156690"/>
    </source>
</evidence>
<dbReference type="Proteomes" id="UP001156690">
    <property type="component" value="Unassembled WGS sequence"/>
</dbReference>
<evidence type="ECO:0000259" key="5">
    <source>
        <dbReference type="Pfam" id="PF07731"/>
    </source>
</evidence>
<dbReference type="InterPro" id="IPR033138">
    <property type="entry name" value="Cu_oxidase_CS"/>
</dbReference>
<dbReference type="InterPro" id="IPR008972">
    <property type="entry name" value="Cupredoxin"/>
</dbReference>
<evidence type="ECO:0000256" key="3">
    <source>
        <dbReference type="SAM" id="SignalP"/>
    </source>
</evidence>
<gene>
    <name evidence="7" type="ORF">GCM10007932_37500</name>
</gene>
<dbReference type="CDD" id="cd13861">
    <property type="entry name" value="CuRO_1_CumA_like"/>
    <property type="match status" value="1"/>
</dbReference>